<proteinExistence type="predicted"/>
<dbReference type="KEGG" id="psua:FLK61_34460"/>
<gene>
    <name evidence="2" type="ORF">FLK61_34460</name>
</gene>
<accession>A0A859FF24</accession>
<dbReference type="Pfam" id="PF12867">
    <property type="entry name" value="DinB_2"/>
    <property type="match status" value="1"/>
</dbReference>
<name>A0A859FF24_9BACI</name>
<evidence type="ECO:0000313" key="2">
    <source>
        <dbReference type="EMBL" id="QKS71779.1"/>
    </source>
</evidence>
<protein>
    <submittedName>
        <fullName evidence="2">DinB family protein</fullName>
    </submittedName>
</protein>
<sequence length="184" mass="21411">MGDMYTLAPVSSRESLHMLGGLIQTRERLIELLTSVSDEDLNHQVQDFPTIGGYGLHLAQIEWWWNKMVLSGEGITEDERAHFHFTGKQEIPSMKLDKSLILSRLGEARMLTREYFHSLSDVEFRRSSLPIHGDDSGDLYSPSWVIYHLSYHESYHLGQMLLLRKWITGQREKWDHFKSPHLST</sequence>
<dbReference type="Gene3D" id="1.20.120.450">
    <property type="entry name" value="dinb family like domain"/>
    <property type="match status" value="1"/>
</dbReference>
<dbReference type="SUPFAM" id="SSF109854">
    <property type="entry name" value="DinB/YfiT-like putative metalloenzymes"/>
    <property type="match status" value="1"/>
</dbReference>
<keyword evidence="3" id="KW-1185">Reference proteome</keyword>
<dbReference type="RefSeq" id="WP_176009764.1">
    <property type="nucleotide sequence ID" value="NZ_CP041372.2"/>
</dbReference>
<dbReference type="AlphaFoldDB" id="A0A859FF24"/>
<dbReference type="InterPro" id="IPR034660">
    <property type="entry name" value="DinB/YfiT-like"/>
</dbReference>
<evidence type="ECO:0000259" key="1">
    <source>
        <dbReference type="Pfam" id="PF12867"/>
    </source>
</evidence>
<reference evidence="3" key="1">
    <citation type="submission" date="2019-07" db="EMBL/GenBank/DDBJ databases">
        <title>Bacillus alkalisoli sp. nov. isolated from saline soil.</title>
        <authorList>
            <person name="Sun J.-Q."/>
            <person name="Xu L."/>
        </authorList>
    </citation>
    <scope>NUCLEOTIDE SEQUENCE [LARGE SCALE GENOMIC DNA]</scope>
    <source>
        <strain evidence="3">M4U3P1</strain>
    </source>
</reference>
<organism evidence="2 3">
    <name type="scientific">Paenalkalicoccus suaedae</name>
    <dbReference type="NCBI Taxonomy" id="2592382"/>
    <lineage>
        <taxon>Bacteria</taxon>
        <taxon>Bacillati</taxon>
        <taxon>Bacillota</taxon>
        <taxon>Bacilli</taxon>
        <taxon>Bacillales</taxon>
        <taxon>Bacillaceae</taxon>
        <taxon>Paenalkalicoccus</taxon>
    </lineage>
</organism>
<dbReference type="EMBL" id="CP041372">
    <property type="protein sequence ID" value="QKS71779.1"/>
    <property type="molecule type" value="Genomic_DNA"/>
</dbReference>
<dbReference type="Proteomes" id="UP000318138">
    <property type="component" value="Chromosome"/>
</dbReference>
<dbReference type="InterPro" id="IPR024775">
    <property type="entry name" value="DinB-like"/>
</dbReference>
<feature type="domain" description="DinB-like" evidence="1">
    <location>
        <begin position="23"/>
        <end position="160"/>
    </location>
</feature>
<evidence type="ECO:0000313" key="3">
    <source>
        <dbReference type="Proteomes" id="UP000318138"/>
    </source>
</evidence>